<feature type="coiled-coil region" evidence="1">
    <location>
        <begin position="198"/>
        <end position="229"/>
    </location>
</feature>
<proteinExistence type="predicted"/>
<organism evidence="3 4">
    <name type="scientific">Triparma retinervis</name>
    <dbReference type="NCBI Taxonomy" id="2557542"/>
    <lineage>
        <taxon>Eukaryota</taxon>
        <taxon>Sar</taxon>
        <taxon>Stramenopiles</taxon>
        <taxon>Ochrophyta</taxon>
        <taxon>Bolidophyceae</taxon>
        <taxon>Parmales</taxon>
        <taxon>Triparmaceae</taxon>
        <taxon>Triparma</taxon>
    </lineage>
</organism>
<sequence length="344" mass="37536">MGTRETGFVTSFRNTKARKESCFGEPPELKTRTGRLGKKTHLDNLVSIVRESEGRPRNVGEGRKVIGGCKICRKMFGSKGELEGHERACRMLMKGEMRSKAKGGGLGGGGGGSSSGGSDGGGGIGGGGASRLDELLARTAAYGQGLGGEGVGDFFSRLSHHQPAQTPSPAFSSSGLSPGDFSSSTGHQNTNDYISMLQREKKEERRRERERMVKEKERLLRRREEVMKERLPVGFSFPLYNRKWEAFLRGRRLESAGDIPWLPAGLTVGTLGVNLAEARAIVRGMILRWHPDKFSGVLQGKEVGEGVDLTEVMERVKGTSMMLIGLMKDVKEMEEKEGGESRRC</sequence>
<dbReference type="AlphaFoldDB" id="A0A9W6ZZ44"/>
<feature type="region of interest" description="Disordered" evidence="2">
    <location>
        <begin position="159"/>
        <end position="194"/>
    </location>
</feature>
<feature type="region of interest" description="Disordered" evidence="2">
    <location>
        <begin position="100"/>
        <end position="126"/>
    </location>
</feature>
<keyword evidence="1" id="KW-0175">Coiled coil</keyword>
<comment type="caution">
    <text evidence="3">The sequence shown here is derived from an EMBL/GenBank/DDBJ whole genome shotgun (WGS) entry which is preliminary data.</text>
</comment>
<dbReference type="EMBL" id="BRXZ01001006">
    <property type="protein sequence ID" value="GMH59775.1"/>
    <property type="molecule type" value="Genomic_DNA"/>
</dbReference>
<protein>
    <submittedName>
        <fullName evidence="3">Uncharacterized protein</fullName>
    </submittedName>
</protein>
<dbReference type="Proteomes" id="UP001165082">
    <property type="component" value="Unassembled WGS sequence"/>
</dbReference>
<name>A0A9W6ZZ44_9STRA</name>
<gene>
    <name evidence="3" type="ORF">TrRE_jg3653</name>
</gene>
<reference evidence="3" key="1">
    <citation type="submission" date="2022-07" db="EMBL/GenBank/DDBJ databases">
        <title>Genome analysis of Parmales, a sister group of diatoms, reveals the evolutionary specialization of diatoms from phago-mixotrophs to photoautotrophs.</title>
        <authorList>
            <person name="Ban H."/>
            <person name="Sato S."/>
            <person name="Yoshikawa S."/>
            <person name="Kazumasa Y."/>
            <person name="Nakamura Y."/>
            <person name="Ichinomiya M."/>
            <person name="Saitoh K."/>
            <person name="Sato N."/>
            <person name="Blanc-Mathieu R."/>
            <person name="Endo H."/>
            <person name="Kuwata A."/>
            <person name="Ogata H."/>
        </authorList>
    </citation>
    <scope>NUCLEOTIDE SEQUENCE</scope>
</reference>
<feature type="compositionally biased region" description="Gly residues" evidence="2">
    <location>
        <begin position="102"/>
        <end position="126"/>
    </location>
</feature>
<keyword evidence="4" id="KW-1185">Reference proteome</keyword>
<evidence type="ECO:0000313" key="3">
    <source>
        <dbReference type="EMBL" id="GMH59775.1"/>
    </source>
</evidence>
<evidence type="ECO:0000313" key="4">
    <source>
        <dbReference type="Proteomes" id="UP001165082"/>
    </source>
</evidence>
<evidence type="ECO:0000256" key="1">
    <source>
        <dbReference type="SAM" id="Coils"/>
    </source>
</evidence>
<dbReference type="OrthoDB" id="199659at2759"/>
<accession>A0A9W6ZZ44</accession>
<evidence type="ECO:0000256" key="2">
    <source>
        <dbReference type="SAM" id="MobiDB-lite"/>
    </source>
</evidence>
<feature type="compositionally biased region" description="Low complexity" evidence="2">
    <location>
        <begin position="171"/>
        <end position="184"/>
    </location>
</feature>